<dbReference type="Gene3D" id="3.10.10.10">
    <property type="entry name" value="HIV Type 1 Reverse Transcriptase, subunit A, domain 1"/>
    <property type="match status" value="1"/>
</dbReference>
<dbReference type="Proteomes" id="UP000887574">
    <property type="component" value="Unplaced"/>
</dbReference>
<organism evidence="1 2">
    <name type="scientific">Ditylenchus dipsaci</name>
    <dbReference type="NCBI Taxonomy" id="166011"/>
    <lineage>
        <taxon>Eukaryota</taxon>
        <taxon>Metazoa</taxon>
        <taxon>Ecdysozoa</taxon>
        <taxon>Nematoda</taxon>
        <taxon>Chromadorea</taxon>
        <taxon>Rhabditida</taxon>
        <taxon>Tylenchina</taxon>
        <taxon>Tylenchomorpha</taxon>
        <taxon>Sphaerularioidea</taxon>
        <taxon>Anguinidae</taxon>
        <taxon>Anguininae</taxon>
        <taxon>Ditylenchus</taxon>
    </lineage>
</organism>
<dbReference type="AlphaFoldDB" id="A0A915E6H9"/>
<evidence type="ECO:0000313" key="1">
    <source>
        <dbReference type="Proteomes" id="UP000887574"/>
    </source>
</evidence>
<evidence type="ECO:0000313" key="2">
    <source>
        <dbReference type="WBParaSite" id="jg3083"/>
    </source>
</evidence>
<accession>A0A915E6H9</accession>
<dbReference type="InterPro" id="IPR043502">
    <property type="entry name" value="DNA/RNA_pol_sf"/>
</dbReference>
<reference evidence="2" key="1">
    <citation type="submission" date="2022-11" db="UniProtKB">
        <authorList>
            <consortium name="WormBaseParasite"/>
        </authorList>
    </citation>
    <scope>IDENTIFICATION</scope>
</reference>
<protein>
    <submittedName>
        <fullName evidence="2">Reverse transcriptase</fullName>
    </submittedName>
</protein>
<dbReference type="WBParaSite" id="jg3083">
    <property type="protein sequence ID" value="jg3083"/>
    <property type="gene ID" value="jg3083"/>
</dbReference>
<dbReference type="InterPro" id="IPR043128">
    <property type="entry name" value="Rev_trsase/Diguanyl_cyclase"/>
</dbReference>
<keyword evidence="1" id="KW-1185">Reference proteome</keyword>
<dbReference type="Gene3D" id="3.30.70.270">
    <property type="match status" value="1"/>
</dbReference>
<proteinExistence type="predicted"/>
<name>A0A915E6H9_9BILA</name>
<sequence length="92" mass="10473">MLVKWPMLANRMSNKNSAVFKRLQNYGSDTFEDIFAKLSGGITFSQIDFFDAYLQVELNAETRKLCAINTLMGIDFCFQSSTFRAKPTPAIF</sequence>
<dbReference type="SUPFAM" id="SSF56672">
    <property type="entry name" value="DNA/RNA polymerases"/>
    <property type="match status" value="1"/>
</dbReference>